<evidence type="ECO:0000256" key="18">
    <source>
        <dbReference type="ARBA" id="ARBA00023180"/>
    </source>
</evidence>
<evidence type="ECO:0000256" key="22">
    <source>
        <dbReference type="SAM" id="Phobius"/>
    </source>
</evidence>
<evidence type="ECO:0000256" key="14">
    <source>
        <dbReference type="ARBA" id="ARBA00022840"/>
    </source>
</evidence>
<dbReference type="InterPro" id="IPR008271">
    <property type="entry name" value="Ser/Thr_kinase_AS"/>
</dbReference>
<comment type="catalytic activity">
    <reaction evidence="20">
        <text>L-seryl-[protein] + ATP = O-phospho-L-seryl-[protein] + ADP + H(+)</text>
        <dbReference type="Rhea" id="RHEA:17989"/>
        <dbReference type="Rhea" id="RHEA-COMP:9863"/>
        <dbReference type="Rhea" id="RHEA-COMP:11604"/>
        <dbReference type="ChEBI" id="CHEBI:15378"/>
        <dbReference type="ChEBI" id="CHEBI:29999"/>
        <dbReference type="ChEBI" id="CHEBI:30616"/>
        <dbReference type="ChEBI" id="CHEBI:83421"/>
        <dbReference type="ChEBI" id="CHEBI:456216"/>
        <dbReference type="EC" id="2.7.11.1"/>
    </reaction>
</comment>
<evidence type="ECO:0000256" key="23">
    <source>
        <dbReference type="SAM" id="SignalP"/>
    </source>
</evidence>
<dbReference type="InterPro" id="IPR000719">
    <property type="entry name" value="Prot_kinase_dom"/>
</dbReference>
<dbReference type="Gene3D" id="3.30.200.20">
    <property type="entry name" value="Phosphorylase Kinase, domain 1"/>
    <property type="match status" value="1"/>
</dbReference>
<dbReference type="InterPro" id="IPR017441">
    <property type="entry name" value="Protein_kinase_ATP_BS"/>
</dbReference>
<evidence type="ECO:0000256" key="19">
    <source>
        <dbReference type="ARBA" id="ARBA00047899"/>
    </source>
</evidence>
<evidence type="ECO:0000256" key="9">
    <source>
        <dbReference type="ARBA" id="ARBA00022692"/>
    </source>
</evidence>
<protein>
    <recommendedName>
        <fullName evidence="4">non-specific serine/threonine protein kinase</fullName>
        <ecNumber evidence="4">2.7.11.1</ecNumber>
    </recommendedName>
</protein>
<keyword evidence="16 22" id="KW-0472">Membrane</keyword>
<dbReference type="PANTHER" id="PTHR48053:SF37">
    <property type="entry name" value="LEUCINE-RICH REPEAT PROTEIN KINASE FAMILY PROTEIN"/>
    <property type="match status" value="1"/>
</dbReference>
<dbReference type="EMBL" id="CAMGYJ010000005">
    <property type="protein sequence ID" value="CAI0415988.1"/>
    <property type="molecule type" value="Genomic_DNA"/>
</dbReference>
<keyword evidence="7" id="KW-0433">Leucine-rich repeat</keyword>
<evidence type="ECO:0000256" key="2">
    <source>
        <dbReference type="ARBA" id="ARBA00004479"/>
    </source>
</evidence>
<evidence type="ECO:0000256" key="11">
    <source>
        <dbReference type="ARBA" id="ARBA00022737"/>
    </source>
</evidence>
<dbReference type="Pfam" id="PF13855">
    <property type="entry name" value="LRR_8"/>
    <property type="match status" value="1"/>
</dbReference>
<dbReference type="Pfam" id="PF23598">
    <property type="entry name" value="LRR_14"/>
    <property type="match status" value="1"/>
</dbReference>
<dbReference type="EC" id="2.7.11.1" evidence="4"/>
<evidence type="ECO:0000313" key="25">
    <source>
        <dbReference type="EMBL" id="CAI0415988.1"/>
    </source>
</evidence>
<keyword evidence="18" id="KW-0325">Glycoprotein</keyword>
<dbReference type="FunFam" id="3.80.10.10:FF:000095">
    <property type="entry name" value="LRR receptor-like serine/threonine-protein kinase GSO1"/>
    <property type="match status" value="1"/>
</dbReference>
<dbReference type="FunFam" id="3.80.10.10:FF:000288">
    <property type="entry name" value="LRR receptor-like serine/threonine-protein kinase EFR"/>
    <property type="match status" value="1"/>
</dbReference>
<gene>
    <name evidence="25" type="ORF">LITE_LOCUS16810</name>
</gene>
<name>A0AAV0K1I8_9ROSI</name>
<dbReference type="GO" id="GO:0004674">
    <property type="term" value="F:protein serine/threonine kinase activity"/>
    <property type="evidence" value="ECO:0007669"/>
    <property type="project" value="UniProtKB-KW"/>
</dbReference>
<dbReference type="SMART" id="SM00369">
    <property type="entry name" value="LRR_TYP"/>
    <property type="match status" value="6"/>
</dbReference>
<keyword evidence="10 23" id="KW-0732">Signal</keyword>
<dbReference type="Proteomes" id="UP001154282">
    <property type="component" value="Unassembled WGS sequence"/>
</dbReference>
<evidence type="ECO:0000256" key="20">
    <source>
        <dbReference type="ARBA" id="ARBA00048679"/>
    </source>
</evidence>
<dbReference type="PROSITE" id="PS00108">
    <property type="entry name" value="PROTEIN_KINASE_ST"/>
    <property type="match status" value="1"/>
</dbReference>
<keyword evidence="9 22" id="KW-0812">Transmembrane</keyword>
<sequence>MAPKAKLLLFHLALLHGLLHTLISEAANETDALALLQLKASLTGDPLQITSSWNSSTHFCQWRGILCGRKHQRVTVLNLQSLQLSGTLSPYIGNLTFLRRLYLFNNTLAGTIPSEIGRLRRLEELYLTNNSFSGEIPPSISRCSYNRLEGNLPPEIGSLSNLRIFSVRRNSLAGAIPPSYGNLSSLREFRAGSNDFSGRIPDELGQLKSLETLHLTINSLSGEIPDSIFNLSSLTLLALGANLFSGSLPWNLGISLPNLQSFDVASNRLTGSIPGSFSNASNLELVQLQTNGFTGEVPSFGNSPFLFRLSMAGNSLGNGGNSSDDGDLRFLSSLVNATSLDALRFDQNNFGGRLPGVIGNLSVMLRILHVGYNQISGEVPDGIQNLVGLQRFGASDSNFSGTIPSTIGKLQNLEELDLSNNSFTGNVPSSIGNLTELLELKLARNNLQGEIPSRIGNCTKLITLDLSRNNFSGLIPTQVMSLASLSVFLNLSHNDLTGSIPVEVGNLQNMGGLDLSHNGLSGSIPSSLGSCVRLESVNLQGNQLQGAIPSSLSSLRGIQRLDISSNNLSGQIPEFLEGMNLLQILNLSHNSFEGELSVNGVLRNDSVVSVIGNSKLCGGVAEFNLPPCSFSRQSKALSHKLKIVISTICSLLVLTFMGSCLLIFWIKRRGKQDRVTADDLQVKLSYQRLHKATDGFSTANLVGVGSFGSVYKGVLDDKNGATIAVKVFNLERRGASKSFKVECEALKNIRHRNLVRIVTVCSSVDYRGNDFKALVYDIDGQTKSLNFLQRLSVAVDVASAVDYLHHQYGTPIVHCDIKPSNVLLDEDMGGRVGDFGLAKFLQFTTADTSSTGLRDPPARDVYRKKANRREF</sequence>
<dbReference type="InterPro" id="IPR011009">
    <property type="entry name" value="Kinase-like_dom_sf"/>
</dbReference>
<evidence type="ECO:0000256" key="5">
    <source>
        <dbReference type="ARBA" id="ARBA00022475"/>
    </source>
</evidence>
<dbReference type="SUPFAM" id="SSF56112">
    <property type="entry name" value="Protein kinase-like (PK-like)"/>
    <property type="match status" value="1"/>
</dbReference>
<dbReference type="FunFam" id="3.30.200.20:FF:000432">
    <property type="entry name" value="LRR receptor-like serine/threonine-protein kinase EFR"/>
    <property type="match status" value="1"/>
</dbReference>
<evidence type="ECO:0000256" key="17">
    <source>
        <dbReference type="ARBA" id="ARBA00023170"/>
    </source>
</evidence>
<dbReference type="InterPro" id="IPR013210">
    <property type="entry name" value="LRR_N_plant-typ"/>
</dbReference>
<organism evidence="25 26">
    <name type="scientific">Linum tenue</name>
    <dbReference type="NCBI Taxonomy" id="586396"/>
    <lineage>
        <taxon>Eukaryota</taxon>
        <taxon>Viridiplantae</taxon>
        <taxon>Streptophyta</taxon>
        <taxon>Embryophyta</taxon>
        <taxon>Tracheophyta</taxon>
        <taxon>Spermatophyta</taxon>
        <taxon>Magnoliopsida</taxon>
        <taxon>eudicotyledons</taxon>
        <taxon>Gunneridae</taxon>
        <taxon>Pentapetalae</taxon>
        <taxon>rosids</taxon>
        <taxon>fabids</taxon>
        <taxon>Malpighiales</taxon>
        <taxon>Linaceae</taxon>
        <taxon>Linum</taxon>
    </lineage>
</organism>
<evidence type="ECO:0000256" key="8">
    <source>
        <dbReference type="ARBA" id="ARBA00022679"/>
    </source>
</evidence>
<keyword evidence="17" id="KW-0675">Receptor</keyword>
<evidence type="ECO:0000256" key="6">
    <source>
        <dbReference type="ARBA" id="ARBA00022527"/>
    </source>
</evidence>
<evidence type="ECO:0000256" key="13">
    <source>
        <dbReference type="ARBA" id="ARBA00022777"/>
    </source>
</evidence>
<keyword evidence="12 21" id="KW-0547">Nucleotide-binding</keyword>
<feature type="chain" id="PRO_5044009908" description="non-specific serine/threonine protein kinase" evidence="23">
    <location>
        <begin position="27"/>
        <end position="871"/>
    </location>
</feature>
<keyword evidence="5" id="KW-1003">Cell membrane</keyword>
<evidence type="ECO:0000256" key="4">
    <source>
        <dbReference type="ARBA" id="ARBA00012513"/>
    </source>
</evidence>
<dbReference type="InterPro" id="IPR055414">
    <property type="entry name" value="LRR_R13L4/SHOC2-like"/>
</dbReference>
<keyword evidence="13" id="KW-0418">Kinase</keyword>
<evidence type="ECO:0000256" key="1">
    <source>
        <dbReference type="ARBA" id="ARBA00004162"/>
    </source>
</evidence>
<dbReference type="Gene3D" id="1.10.510.10">
    <property type="entry name" value="Transferase(Phosphotransferase) domain 1"/>
    <property type="match status" value="1"/>
</dbReference>
<dbReference type="SMART" id="SM00220">
    <property type="entry name" value="S_TKc"/>
    <property type="match status" value="1"/>
</dbReference>
<evidence type="ECO:0000256" key="10">
    <source>
        <dbReference type="ARBA" id="ARBA00022729"/>
    </source>
</evidence>
<proteinExistence type="inferred from homology"/>
<dbReference type="InterPro" id="IPR001611">
    <property type="entry name" value="Leu-rich_rpt"/>
</dbReference>
<evidence type="ECO:0000256" key="15">
    <source>
        <dbReference type="ARBA" id="ARBA00022989"/>
    </source>
</evidence>
<keyword evidence="26" id="KW-1185">Reference proteome</keyword>
<keyword evidence="11" id="KW-0677">Repeat</keyword>
<dbReference type="Pfam" id="PF08263">
    <property type="entry name" value="LRRNT_2"/>
    <property type="match status" value="1"/>
</dbReference>
<dbReference type="GO" id="GO:0005524">
    <property type="term" value="F:ATP binding"/>
    <property type="evidence" value="ECO:0007669"/>
    <property type="project" value="UniProtKB-UniRule"/>
</dbReference>
<accession>A0AAV0K1I8</accession>
<evidence type="ECO:0000256" key="7">
    <source>
        <dbReference type="ARBA" id="ARBA00022614"/>
    </source>
</evidence>
<evidence type="ECO:0000256" key="16">
    <source>
        <dbReference type="ARBA" id="ARBA00023136"/>
    </source>
</evidence>
<dbReference type="Pfam" id="PF00560">
    <property type="entry name" value="LRR_1"/>
    <property type="match status" value="6"/>
</dbReference>
<keyword evidence="6" id="KW-0723">Serine/threonine-protein kinase</keyword>
<reference evidence="25" key="1">
    <citation type="submission" date="2022-08" db="EMBL/GenBank/DDBJ databases">
        <authorList>
            <person name="Gutierrez-Valencia J."/>
        </authorList>
    </citation>
    <scope>NUCLEOTIDE SEQUENCE</scope>
</reference>
<dbReference type="InterPro" id="IPR003591">
    <property type="entry name" value="Leu-rich_rpt_typical-subtyp"/>
</dbReference>
<dbReference type="InterPro" id="IPR032675">
    <property type="entry name" value="LRR_dom_sf"/>
</dbReference>
<dbReference type="PANTHER" id="PTHR48053">
    <property type="entry name" value="LEUCINE RICH REPEAT FAMILY PROTEIN, EXPRESSED"/>
    <property type="match status" value="1"/>
</dbReference>
<dbReference type="PROSITE" id="PS50011">
    <property type="entry name" value="PROTEIN_KINASE_DOM"/>
    <property type="match status" value="1"/>
</dbReference>
<evidence type="ECO:0000256" key="12">
    <source>
        <dbReference type="ARBA" id="ARBA00022741"/>
    </source>
</evidence>
<dbReference type="Pfam" id="PF00069">
    <property type="entry name" value="Pkinase"/>
    <property type="match status" value="1"/>
</dbReference>
<dbReference type="FunFam" id="3.80.10.10:FF:000565">
    <property type="entry name" value="Leucine-rich repeat receptor-like kinase protein FLORAL ORGAN NUMBER1"/>
    <property type="match status" value="1"/>
</dbReference>
<evidence type="ECO:0000259" key="24">
    <source>
        <dbReference type="PROSITE" id="PS50011"/>
    </source>
</evidence>
<keyword evidence="8" id="KW-0808">Transferase</keyword>
<feature type="signal peptide" evidence="23">
    <location>
        <begin position="1"/>
        <end position="26"/>
    </location>
</feature>
<keyword evidence="15 22" id="KW-1133">Transmembrane helix</keyword>
<evidence type="ECO:0000256" key="21">
    <source>
        <dbReference type="PROSITE-ProRule" id="PRU10141"/>
    </source>
</evidence>
<feature type="domain" description="Protein kinase" evidence="24">
    <location>
        <begin position="696"/>
        <end position="871"/>
    </location>
</feature>
<comment type="caution">
    <text evidence="25">The sequence shown here is derived from an EMBL/GenBank/DDBJ whole genome shotgun (WGS) entry which is preliminary data.</text>
</comment>
<comment type="subcellular location">
    <subcellularLocation>
        <location evidence="1">Cell membrane</location>
        <topology evidence="1">Single-pass membrane protein</topology>
    </subcellularLocation>
    <subcellularLocation>
        <location evidence="2">Membrane</location>
        <topology evidence="2">Single-pass type I membrane protein</topology>
    </subcellularLocation>
</comment>
<dbReference type="SUPFAM" id="SSF52058">
    <property type="entry name" value="L domain-like"/>
    <property type="match status" value="2"/>
</dbReference>
<dbReference type="Gene3D" id="3.80.10.10">
    <property type="entry name" value="Ribonuclease Inhibitor"/>
    <property type="match status" value="4"/>
</dbReference>
<feature type="transmembrane region" description="Helical" evidence="22">
    <location>
        <begin position="643"/>
        <end position="666"/>
    </location>
</feature>
<dbReference type="GO" id="GO:0005886">
    <property type="term" value="C:plasma membrane"/>
    <property type="evidence" value="ECO:0007669"/>
    <property type="project" value="UniProtKB-SubCell"/>
</dbReference>
<feature type="binding site" evidence="21">
    <location>
        <position position="726"/>
    </location>
    <ligand>
        <name>ATP</name>
        <dbReference type="ChEBI" id="CHEBI:30616"/>
    </ligand>
</feature>
<dbReference type="AlphaFoldDB" id="A0AAV0K1I8"/>
<evidence type="ECO:0000313" key="26">
    <source>
        <dbReference type="Proteomes" id="UP001154282"/>
    </source>
</evidence>
<comment type="catalytic activity">
    <reaction evidence="19">
        <text>L-threonyl-[protein] + ATP = O-phospho-L-threonyl-[protein] + ADP + H(+)</text>
        <dbReference type="Rhea" id="RHEA:46608"/>
        <dbReference type="Rhea" id="RHEA-COMP:11060"/>
        <dbReference type="Rhea" id="RHEA-COMP:11605"/>
        <dbReference type="ChEBI" id="CHEBI:15378"/>
        <dbReference type="ChEBI" id="CHEBI:30013"/>
        <dbReference type="ChEBI" id="CHEBI:30616"/>
        <dbReference type="ChEBI" id="CHEBI:61977"/>
        <dbReference type="ChEBI" id="CHEBI:456216"/>
        <dbReference type="EC" id="2.7.11.1"/>
    </reaction>
</comment>
<dbReference type="InterPro" id="IPR051716">
    <property type="entry name" value="Plant_RL_S/T_kinase"/>
</dbReference>
<dbReference type="PROSITE" id="PS00107">
    <property type="entry name" value="PROTEIN_KINASE_ATP"/>
    <property type="match status" value="1"/>
</dbReference>
<keyword evidence="14 21" id="KW-0067">ATP-binding</keyword>
<comment type="similarity">
    <text evidence="3">Belongs to the protein kinase superfamily. Ser/Thr protein kinase family.</text>
</comment>
<evidence type="ECO:0000256" key="3">
    <source>
        <dbReference type="ARBA" id="ARBA00008684"/>
    </source>
</evidence>